<evidence type="ECO:0000256" key="4">
    <source>
        <dbReference type="ARBA" id="ARBA00023204"/>
    </source>
</evidence>
<dbReference type="GO" id="GO:0051382">
    <property type="term" value="P:kinetochore assembly"/>
    <property type="evidence" value="ECO:0007669"/>
    <property type="project" value="InterPro"/>
</dbReference>
<proteinExistence type="inferred from homology"/>
<dbReference type="Proteomes" id="UP000249464">
    <property type="component" value="Unassembled WGS sequence"/>
</dbReference>
<evidence type="ECO:0000256" key="2">
    <source>
        <dbReference type="ARBA" id="ARBA00022763"/>
    </source>
</evidence>
<reference evidence="6 7" key="1">
    <citation type="submission" date="2016-11" db="EMBL/GenBank/DDBJ databases">
        <authorList>
            <person name="Jaros S."/>
            <person name="Januszkiewicz K."/>
            <person name="Wedrychowicz H."/>
        </authorList>
    </citation>
    <scope>NUCLEOTIDE SEQUENCE [LARGE SCALE GENOMIC DNA]</scope>
</reference>
<dbReference type="Gene3D" id="6.10.130.30">
    <property type="match status" value="1"/>
</dbReference>
<dbReference type="GO" id="GO:0006281">
    <property type="term" value="P:DNA repair"/>
    <property type="evidence" value="ECO:0007669"/>
    <property type="project" value="UniProtKB-KW"/>
</dbReference>
<dbReference type="AlphaFoldDB" id="A0A2X0MTC5"/>
<organism evidence="6 7">
    <name type="scientific">Microbotryum silenes-dioicae</name>
    <dbReference type="NCBI Taxonomy" id="796604"/>
    <lineage>
        <taxon>Eukaryota</taxon>
        <taxon>Fungi</taxon>
        <taxon>Dikarya</taxon>
        <taxon>Basidiomycota</taxon>
        <taxon>Pucciniomycotina</taxon>
        <taxon>Microbotryomycetes</taxon>
        <taxon>Microbotryales</taxon>
        <taxon>Microbotryaceae</taxon>
        <taxon>Microbotryum</taxon>
    </lineage>
</organism>
<evidence type="ECO:0000256" key="5">
    <source>
        <dbReference type="SAM" id="MobiDB-lite"/>
    </source>
</evidence>
<dbReference type="CDD" id="cd22921">
    <property type="entry name" value="HFD_CENP-X"/>
    <property type="match status" value="1"/>
</dbReference>
<sequence>MAIDSEHSPQFKERFSSSNSPTRPKVNHSPIQSISLSLTRHRAVNDASIALSSQYLRLLTTEAIHRAAEVAEKERALLSPEERRGPALLEVSHLEKVLSGLLLDL</sequence>
<protein>
    <submittedName>
        <fullName evidence="6">BQ5605_C047g12312 protein</fullName>
    </submittedName>
</protein>
<feature type="region of interest" description="Disordered" evidence="5">
    <location>
        <begin position="1"/>
        <end position="29"/>
    </location>
</feature>
<comment type="similarity">
    <text evidence="1">Belongs to the CENP-X/MHF2 family.</text>
</comment>
<evidence type="ECO:0000256" key="1">
    <source>
        <dbReference type="ARBA" id="ARBA00009359"/>
    </source>
</evidence>
<feature type="compositionally biased region" description="Basic and acidic residues" evidence="5">
    <location>
        <begin position="1"/>
        <end position="15"/>
    </location>
</feature>
<dbReference type="GO" id="GO:0003677">
    <property type="term" value="F:DNA binding"/>
    <property type="evidence" value="ECO:0007669"/>
    <property type="project" value="UniProtKB-KW"/>
</dbReference>
<keyword evidence="4" id="KW-0234">DNA repair</keyword>
<accession>A0A2X0MTC5</accession>
<dbReference type="InterPro" id="IPR018552">
    <property type="entry name" value="CENP-X"/>
</dbReference>
<name>A0A2X0MTC5_9BASI</name>
<keyword evidence="3" id="KW-0238">DNA-binding</keyword>
<evidence type="ECO:0000313" key="6">
    <source>
        <dbReference type="EMBL" id="SGZ31131.1"/>
    </source>
</evidence>
<keyword evidence="2" id="KW-0227">DNA damage</keyword>
<dbReference type="Pfam" id="PF09415">
    <property type="entry name" value="CENP-X"/>
    <property type="match status" value="1"/>
</dbReference>
<dbReference type="STRING" id="796604.A0A2X0MTC5"/>
<dbReference type="EMBL" id="FQNC01000113">
    <property type="protein sequence ID" value="SGZ31131.1"/>
    <property type="molecule type" value="Genomic_DNA"/>
</dbReference>
<keyword evidence="7" id="KW-1185">Reference proteome</keyword>
<gene>
    <name evidence="6" type="primary">BQ5605_C047g12312</name>
    <name evidence="6" type="ORF">BQ5605_C047G12312</name>
</gene>
<evidence type="ECO:0000313" key="7">
    <source>
        <dbReference type="Proteomes" id="UP000249464"/>
    </source>
</evidence>
<evidence type="ECO:0000256" key="3">
    <source>
        <dbReference type="ARBA" id="ARBA00023125"/>
    </source>
</evidence>